<dbReference type="CDD" id="cd04301">
    <property type="entry name" value="NAT_SF"/>
    <property type="match status" value="1"/>
</dbReference>
<dbReference type="Gene3D" id="3.40.630.30">
    <property type="match status" value="1"/>
</dbReference>
<evidence type="ECO:0000259" key="1">
    <source>
        <dbReference type="PROSITE" id="PS51186"/>
    </source>
</evidence>
<dbReference type="Pfam" id="PF13302">
    <property type="entry name" value="Acetyltransf_3"/>
    <property type="match status" value="1"/>
</dbReference>
<dbReference type="KEGG" id="bcom:BAUCODRAFT_31191"/>
<dbReference type="GeneID" id="19111411"/>
<dbReference type="OrthoDB" id="64477at2759"/>
<protein>
    <recommendedName>
        <fullName evidence="1">N-acetyltransferase domain-containing protein</fullName>
    </recommendedName>
</protein>
<accession>M2NHT6</accession>
<dbReference type="InterPro" id="IPR000182">
    <property type="entry name" value="GNAT_dom"/>
</dbReference>
<dbReference type="HOGENOM" id="CLU_013985_3_2_1"/>
<name>M2NHT6_BAUPA</name>
<dbReference type="GO" id="GO:0016747">
    <property type="term" value="F:acyltransferase activity, transferring groups other than amino-acyl groups"/>
    <property type="evidence" value="ECO:0007669"/>
    <property type="project" value="InterPro"/>
</dbReference>
<dbReference type="OMA" id="FRFGGYH"/>
<dbReference type="AlphaFoldDB" id="M2NHT6"/>
<evidence type="ECO:0000313" key="2">
    <source>
        <dbReference type="EMBL" id="EMC98919.1"/>
    </source>
</evidence>
<proteinExistence type="predicted"/>
<dbReference type="EMBL" id="KB445552">
    <property type="protein sequence ID" value="EMC98919.1"/>
    <property type="molecule type" value="Genomic_DNA"/>
</dbReference>
<dbReference type="PANTHER" id="PTHR43415:SF3">
    <property type="entry name" value="GNAT-FAMILY ACETYLTRANSFERASE"/>
    <property type="match status" value="1"/>
</dbReference>
<feature type="domain" description="N-acetyltransferase" evidence="1">
    <location>
        <begin position="10"/>
        <end position="191"/>
    </location>
</feature>
<reference evidence="2 3" key="1">
    <citation type="journal article" date="2012" name="PLoS Pathog.">
        <title>Diverse lifestyles and strategies of plant pathogenesis encoded in the genomes of eighteen Dothideomycetes fungi.</title>
        <authorList>
            <person name="Ohm R.A."/>
            <person name="Feau N."/>
            <person name="Henrissat B."/>
            <person name="Schoch C.L."/>
            <person name="Horwitz B.A."/>
            <person name="Barry K.W."/>
            <person name="Condon B.J."/>
            <person name="Copeland A.C."/>
            <person name="Dhillon B."/>
            <person name="Glaser F."/>
            <person name="Hesse C.N."/>
            <person name="Kosti I."/>
            <person name="LaButti K."/>
            <person name="Lindquist E.A."/>
            <person name="Lucas S."/>
            <person name="Salamov A.A."/>
            <person name="Bradshaw R.E."/>
            <person name="Ciuffetti L."/>
            <person name="Hamelin R.C."/>
            <person name="Kema G.H.J."/>
            <person name="Lawrence C."/>
            <person name="Scott J.A."/>
            <person name="Spatafora J.W."/>
            <person name="Turgeon B.G."/>
            <person name="de Wit P.J.G.M."/>
            <person name="Zhong S."/>
            <person name="Goodwin S.B."/>
            <person name="Grigoriev I.V."/>
        </authorList>
    </citation>
    <scope>NUCLEOTIDE SEQUENCE [LARGE SCALE GENOMIC DNA]</scope>
    <source>
        <strain evidence="2 3">UAMH 10762</strain>
    </source>
</reference>
<sequence length="211" mass="24456">MYDLWRSERLVYRAVEVEDEPFLARIQAQAKSHLNTAPFTPKPLSKEWVKGTREWLHDKSLIEVVICLPVPAEDAPPSEAVSAAGEKPNPIGHVRLEDMSPNNAQHRHSEIAISLLEEFQGKGYGGEAIKWVLRWGFKFCNLHHIAINAFEWNPGAIRLYQRLGFVKQGVKREFFWFGGRYWDLVMLSMLDKEWRELYSKEETQEMIAGMT</sequence>
<evidence type="ECO:0000313" key="3">
    <source>
        <dbReference type="Proteomes" id="UP000011761"/>
    </source>
</evidence>
<dbReference type="Proteomes" id="UP000011761">
    <property type="component" value="Unassembled WGS sequence"/>
</dbReference>
<dbReference type="PROSITE" id="PS51186">
    <property type="entry name" value="GNAT"/>
    <property type="match status" value="1"/>
</dbReference>
<dbReference type="SUPFAM" id="SSF55729">
    <property type="entry name" value="Acyl-CoA N-acyltransferases (Nat)"/>
    <property type="match status" value="1"/>
</dbReference>
<keyword evidence="3" id="KW-1185">Reference proteome</keyword>
<dbReference type="RefSeq" id="XP_007673535.1">
    <property type="nucleotide sequence ID" value="XM_007675345.1"/>
</dbReference>
<dbReference type="InterPro" id="IPR016181">
    <property type="entry name" value="Acyl_CoA_acyltransferase"/>
</dbReference>
<gene>
    <name evidence="2" type="ORF">BAUCODRAFT_31191</name>
</gene>
<dbReference type="eggNOG" id="ENOG502RY5I">
    <property type="taxonomic scope" value="Eukaryota"/>
</dbReference>
<organism evidence="2 3">
    <name type="scientific">Baudoinia panamericana (strain UAMH 10762)</name>
    <name type="common">Angels' share fungus</name>
    <name type="synonym">Baudoinia compniacensis (strain UAMH 10762)</name>
    <dbReference type="NCBI Taxonomy" id="717646"/>
    <lineage>
        <taxon>Eukaryota</taxon>
        <taxon>Fungi</taxon>
        <taxon>Dikarya</taxon>
        <taxon>Ascomycota</taxon>
        <taxon>Pezizomycotina</taxon>
        <taxon>Dothideomycetes</taxon>
        <taxon>Dothideomycetidae</taxon>
        <taxon>Mycosphaerellales</taxon>
        <taxon>Teratosphaeriaceae</taxon>
        <taxon>Baudoinia</taxon>
    </lineage>
</organism>
<dbReference type="PANTHER" id="PTHR43415">
    <property type="entry name" value="SPERMIDINE N(1)-ACETYLTRANSFERASE"/>
    <property type="match status" value="1"/>
</dbReference>